<name>A0A0V1FJ32_TRIPS</name>
<dbReference type="AlphaFoldDB" id="A0A0V1FJ32"/>
<keyword evidence="2" id="KW-1185">Reference proteome</keyword>
<evidence type="ECO:0000313" key="1">
    <source>
        <dbReference type="EMBL" id="KRY86054.1"/>
    </source>
</evidence>
<organism evidence="1 2">
    <name type="scientific">Trichinella pseudospiralis</name>
    <name type="common">Parasitic roundworm</name>
    <dbReference type="NCBI Taxonomy" id="6337"/>
    <lineage>
        <taxon>Eukaryota</taxon>
        <taxon>Metazoa</taxon>
        <taxon>Ecdysozoa</taxon>
        <taxon>Nematoda</taxon>
        <taxon>Enoplea</taxon>
        <taxon>Dorylaimia</taxon>
        <taxon>Trichinellida</taxon>
        <taxon>Trichinellidae</taxon>
        <taxon>Trichinella</taxon>
    </lineage>
</organism>
<protein>
    <submittedName>
        <fullName evidence="1">Uncharacterized protein</fullName>
    </submittedName>
</protein>
<accession>A0A0V1FJ32</accession>
<reference evidence="1 2" key="1">
    <citation type="submission" date="2015-01" db="EMBL/GenBank/DDBJ databases">
        <title>Evolution of Trichinella species and genotypes.</title>
        <authorList>
            <person name="Korhonen P.K."/>
            <person name="Edoardo P."/>
            <person name="Giuseppe L.R."/>
            <person name="Gasser R.B."/>
        </authorList>
    </citation>
    <scope>NUCLEOTIDE SEQUENCE [LARGE SCALE GENOMIC DNA]</scope>
    <source>
        <strain evidence="1">ISS470</strain>
    </source>
</reference>
<sequence length="84" mass="10011">MRHYKLTEKSEEFIEKNREPHALSQPMVAMLMKLSLATPWLTRLRHVNKCVQCQIKPAFLLYAMLNHRIARHSTPDAIEFLHYH</sequence>
<evidence type="ECO:0000313" key="2">
    <source>
        <dbReference type="Proteomes" id="UP000054995"/>
    </source>
</evidence>
<gene>
    <name evidence="1" type="ORF">T4D_15107</name>
</gene>
<comment type="caution">
    <text evidence="1">The sequence shown here is derived from an EMBL/GenBank/DDBJ whole genome shotgun (WGS) entry which is preliminary data.</text>
</comment>
<dbReference type="Proteomes" id="UP000054995">
    <property type="component" value="Unassembled WGS sequence"/>
</dbReference>
<proteinExistence type="predicted"/>
<dbReference type="EMBL" id="JYDT01000078">
    <property type="protein sequence ID" value="KRY86054.1"/>
    <property type="molecule type" value="Genomic_DNA"/>
</dbReference>